<feature type="compositionally biased region" description="Low complexity" evidence="1">
    <location>
        <begin position="129"/>
        <end position="139"/>
    </location>
</feature>
<feature type="compositionally biased region" description="Basic and acidic residues" evidence="1">
    <location>
        <begin position="256"/>
        <end position="269"/>
    </location>
</feature>
<reference evidence="3" key="2">
    <citation type="submission" date="2023-05" db="EMBL/GenBank/DDBJ databases">
        <authorList>
            <consortium name="Lawrence Berkeley National Laboratory"/>
            <person name="Steindorff A."/>
            <person name="Hensen N."/>
            <person name="Bonometti L."/>
            <person name="Westerberg I."/>
            <person name="Brannstrom I.O."/>
            <person name="Guillou S."/>
            <person name="Cros-Aarteil S."/>
            <person name="Calhoun S."/>
            <person name="Haridas S."/>
            <person name="Kuo A."/>
            <person name="Mondo S."/>
            <person name="Pangilinan J."/>
            <person name="Riley R."/>
            <person name="Labutti K."/>
            <person name="Andreopoulos B."/>
            <person name="Lipzen A."/>
            <person name="Chen C."/>
            <person name="Yanf M."/>
            <person name="Daum C."/>
            <person name="Ng V."/>
            <person name="Clum A."/>
            <person name="Ohm R."/>
            <person name="Martin F."/>
            <person name="Silar P."/>
            <person name="Natvig D."/>
            <person name="Lalanne C."/>
            <person name="Gautier V."/>
            <person name="Ament-Velasquez S.L."/>
            <person name="Kruys A."/>
            <person name="Hutchinson M.I."/>
            <person name="Powell A.J."/>
            <person name="Barry K."/>
            <person name="Miller A.N."/>
            <person name="Grigoriev I.V."/>
            <person name="Debuchy R."/>
            <person name="Gladieux P."/>
            <person name="Thoren M.H."/>
            <person name="Johannesson H."/>
        </authorList>
    </citation>
    <scope>NUCLEOTIDE SEQUENCE</scope>
    <source>
        <strain evidence="3">CBS 532.94</strain>
    </source>
</reference>
<dbReference type="PANTHER" id="PTHR11216">
    <property type="entry name" value="EH DOMAIN"/>
    <property type="match status" value="1"/>
</dbReference>
<dbReference type="SUPFAM" id="SSF47473">
    <property type="entry name" value="EF-hand"/>
    <property type="match status" value="1"/>
</dbReference>
<dbReference type="Gene3D" id="1.10.238.10">
    <property type="entry name" value="EF-hand"/>
    <property type="match status" value="1"/>
</dbReference>
<comment type="caution">
    <text evidence="3">The sequence shown here is derived from an EMBL/GenBank/DDBJ whole genome shotgun (WGS) entry which is preliminary data.</text>
</comment>
<accession>A0AAN7CGX3</accession>
<feature type="domain" description="EH" evidence="2">
    <location>
        <begin position="625"/>
        <end position="675"/>
    </location>
</feature>
<organism evidence="3 4">
    <name type="scientific">Achaetomium macrosporum</name>
    <dbReference type="NCBI Taxonomy" id="79813"/>
    <lineage>
        <taxon>Eukaryota</taxon>
        <taxon>Fungi</taxon>
        <taxon>Dikarya</taxon>
        <taxon>Ascomycota</taxon>
        <taxon>Pezizomycotina</taxon>
        <taxon>Sordariomycetes</taxon>
        <taxon>Sordariomycetidae</taxon>
        <taxon>Sordariales</taxon>
        <taxon>Chaetomiaceae</taxon>
        <taxon>Achaetomium</taxon>
    </lineage>
</organism>
<feature type="region of interest" description="Disordered" evidence="1">
    <location>
        <begin position="688"/>
        <end position="712"/>
    </location>
</feature>
<dbReference type="PROSITE" id="PS50031">
    <property type="entry name" value="EH"/>
    <property type="match status" value="1"/>
</dbReference>
<evidence type="ECO:0000259" key="2">
    <source>
        <dbReference type="PROSITE" id="PS50031"/>
    </source>
</evidence>
<feature type="compositionally biased region" description="Polar residues" evidence="1">
    <location>
        <begin position="47"/>
        <end position="66"/>
    </location>
</feature>
<feature type="compositionally biased region" description="Basic residues" evidence="1">
    <location>
        <begin position="534"/>
        <end position="546"/>
    </location>
</feature>
<feature type="compositionally biased region" description="Gly residues" evidence="1">
    <location>
        <begin position="73"/>
        <end position="84"/>
    </location>
</feature>
<protein>
    <submittedName>
        <fullName evidence="3">Increased rDNA silencing protein 4</fullName>
    </submittedName>
</protein>
<feature type="compositionally biased region" description="Polar residues" evidence="1">
    <location>
        <begin position="490"/>
        <end position="510"/>
    </location>
</feature>
<feature type="compositionally biased region" description="Low complexity" evidence="1">
    <location>
        <begin position="25"/>
        <end position="40"/>
    </location>
</feature>
<dbReference type="SMART" id="SM00027">
    <property type="entry name" value="EH"/>
    <property type="match status" value="1"/>
</dbReference>
<keyword evidence="4" id="KW-1185">Reference proteome</keyword>
<feature type="compositionally biased region" description="Basic and acidic residues" evidence="1">
    <location>
        <begin position="200"/>
        <end position="212"/>
    </location>
</feature>
<dbReference type="InterPro" id="IPR011992">
    <property type="entry name" value="EF-hand-dom_pair"/>
</dbReference>
<dbReference type="Pfam" id="PF12763">
    <property type="entry name" value="EH"/>
    <property type="match status" value="1"/>
</dbReference>
<feature type="compositionally biased region" description="Polar residues" evidence="1">
    <location>
        <begin position="355"/>
        <end position="369"/>
    </location>
</feature>
<dbReference type="PANTHER" id="PTHR11216:SF31">
    <property type="entry name" value="AT21416P"/>
    <property type="match status" value="1"/>
</dbReference>
<feature type="region of interest" description="Disordered" evidence="1">
    <location>
        <begin position="1"/>
        <end position="85"/>
    </location>
</feature>
<dbReference type="GO" id="GO:0005737">
    <property type="term" value="C:cytoplasm"/>
    <property type="evidence" value="ECO:0007669"/>
    <property type="project" value="TreeGrafter"/>
</dbReference>
<feature type="region of interest" description="Disordered" evidence="1">
    <location>
        <begin position="129"/>
        <end position="440"/>
    </location>
</feature>
<evidence type="ECO:0000313" key="3">
    <source>
        <dbReference type="EMBL" id="KAK4241884.1"/>
    </source>
</evidence>
<feature type="compositionally biased region" description="Basic residues" evidence="1">
    <location>
        <begin position="555"/>
        <end position="567"/>
    </location>
</feature>
<gene>
    <name evidence="3" type="ORF">C8A03DRAFT_11857</name>
</gene>
<dbReference type="AlphaFoldDB" id="A0AAN7CGX3"/>
<sequence length="712" mass="75880">MNHSTSNAGQGQGTERRVADNINGALLAATQAAASRPRSAGELRNTAGLSRQVTGTSVGRSGTVQETGPGPTPGGGGGTGGHVHGGMVAQRLAELHAAGGNGSALLSAPGGGSRLGTTSPSLIAATLAASRSASPVRVPSPQPSLESGRVARSRGQSVGAASVTAGSVGNGTRAPARRVEAEGPDTAPIPPTTSLVSLFESRKGQDDVDPVKRRAPPLMRQVGVEKALQEQQKVDPRPKPKPKPKLLPTEVGNSRLSDEKNKFSPRDTHNPPAASSVERRNSQQLATSKPTPDGDMRPSTLSSTYTLRDPPNVVSPRPKVPIKTPRLKPPTPPRRAPSTPKMAEPTVRITPLEAQGSQRSTSQGNQERTATPRRLSHSSASSDDTFVSASSVQSWAMPPARKAGKASDRPAQLGQRPPAQTERSTPDLQRLPARNASTPNLTLSSFTNAIVASNLASARLTPTTTTTTTTISHPPPVPAPRRSGGGLSPLQPQRTADSVRSQQQIPQQRTGGKLLPTLRGPHPSLSDDEDARRRMQHHRRHGRRSATKALLSGGNRKHAHHEGSRRRWRDEVTARERRRYEAVWASNRGLFLRPGWGFTYDQDIDEGRAAEGTPEAELVVNVVVRDIWSRSRLPADELAEVWDLVDRQGRGALGKEEFVVGMWLIDQRLRGRKIPARVSQSVWDSVGGGGRHGVVVPPPSGKGGKEKKKKKR</sequence>
<name>A0AAN7CGX3_9PEZI</name>
<evidence type="ECO:0000256" key="1">
    <source>
        <dbReference type="SAM" id="MobiDB-lite"/>
    </source>
</evidence>
<dbReference type="Proteomes" id="UP001303760">
    <property type="component" value="Unassembled WGS sequence"/>
</dbReference>
<evidence type="ECO:0000313" key="4">
    <source>
        <dbReference type="Proteomes" id="UP001303760"/>
    </source>
</evidence>
<dbReference type="InterPro" id="IPR000261">
    <property type="entry name" value="EH_dom"/>
</dbReference>
<proteinExistence type="predicted"/>
<dbReference type="CDD" id="cd00052">
    <property type="entry name" value="EH"/>
    <property type="match status" value="1"/>
</dbReference>
<dbReference type="EMBL" id="MU860015">
    <property type="protein sequence ID" value="KAK4241884.1"/>
    <property type="molecule type" value="Genomic_DNA"/>
</dbReference>
<feature type="compositionally biased region" description="Polar residues" evidence="1">
    <location>
        <begin position="377"/>
        <end position="394"/>
    </location>
</feature>
<feature type="compositionally biased region" description="Low complexity" evidence="1">
    <location>
        <begin position="461"/>
        <end position="470"/>
    </location>
</feature>
<feature type="region of interest" description="Disordered" evidence="1">
    <location>
        <begin position="461"/>
        <end position="568"/>
    </location>
</feature>
<reference evidence="3" key="1">
    <citation type="journal article" date="2023" name="Mol. Phylogenet. Evol.">
        <title>Genome-scale phylogeny and comparative genomics of the fungal order Sordariales.</title>
        <authorList>
            <person name="Hensen N."/>
            <person name="Bonometti L."/>
            <person name="Westerberg I."/>
            <person name="Brannstrom I.O."/>
            <person name="Guillou S."/>
            <person name="Cros-Aarteil S."/>
            <person name="Calhoun S."/>
            <person name="Haridas S."/>
            <person name="Kuo A."/>
            <person name="Mondo S."/>
            <person name="Pangilinan J."/>
            <person name="Riley R."/>
            <person name="LaButti K."/>
            <person name="Andreopoulos B."/>
            <person name="Lipzen A."/>
            <person name="Chen C."/>
            <person name="Yan M."/>
            <person name="Daum C."/>
            <person name="Ng V."/>
            <person name="Clum A."/>
            <person name="Steindorff A."/>
            <person name="Ohm R.A."/>
            <person name="Martin F."/>
            <person name="Silar P."/>
            <person name="Natvig D.O."/>
            <person name="Lalanne C."/>
            <person name="Gautier V."/>
            <person name="Ament-Velasquez S.L."/>
            <person name="Kruys A."/>
            <person name="Hutchinson M.I."/>
            <person name="Powell A.J."/>
            <person name="Barry K."/>
            <person name="Miller A.N."/>
            <person name="Grigoriev I.V."/>
            <person name="Debuchy R."/>
            <person name="Gladieux P."/>
            <person name="Hiltunen Thoren M."/>
            <person name="Johannesson H."/>
        </authorList>
    </citation>
    <scope>NUCLEOTIDE SEQUENCE</scope>
    <source>
        <strain evidence="3">CBS 532.94</strain>
    </source>
</reference>